<dbReference type="Proteomes" id="UP000007259">
    <property type="component" value="Chromosome 30"/>
</dbReference>
<gene>
    <name evidence="3" type="ORF">LMXM_30_0490</name>
</gene>
<dbReference type="OMA" id="FLQRPYC"/>
<dbReference type="InterPro" id="IPR018490">
    <property type="entry name" value="cNMP-bd_dom_sf"/>
</dbReference>
<evidence type="ECO:0000259" key="2">
    <source>
        <dbReference type="PROSITE" id="PS50042"/>
    </source>
</evidence>
<feature type="compositionally biased region" description="Low complexity" evidence="1">
    <location>
        <begin position="563"/>
        <end position="577"/>
    </location>
</feature>
<dbReference type="KEGG" id="lmi:LMXM_30_0490"/>
<sequence>MGASCCKNPTSSVARAVEEGAEPIPQGGESSGVALTWSTFSGPPARPFTLPGSSEGEAATAASMLLALSCTDKVAAEGRLEHGDGSDELASDTWSSLHVRVWCRRGGVSGEILSRALTAAMWRWRQPPPERSDEWLVLRRVLCAHPLFAVCRNDALMLQEVVEVFERQETQPGEVVVSPGDSCAFHVVVKGKAVADVGDCAAQIAQEKNRRQEWAVGDYFGSEGLLYVLSPGDEGAAVCAAGHPDASLPTVMWRLNRMLYQMLMRTFHDDAHRQLMTYLSQSPLFQHLSRAQIRHLCERAEMVTWDTSARLLQRGEVPADLFLLISGSVALMHVQRGGGGHAGVTRVQSTALGAGDCVGDAELLLLHRATDEEDDTTDSKRLTAMPSCCTYAVQQPVQAIRIPIEDLLAVLSGHDLQHMRERSRSVRELELWRRQAQMPGGLRSLVEECLVLDISDTNSDSDEDSLVLPGGPSVAASPLSRRLSDDVSQDVFVKGADATAFFLEMFSRQTYWRADGRERGLSMAAFAPRQRYVVGTVLFHVEYAAGGNVMMREGGGLPPSDDGNAAANTAGSSAAAGPPNSPGCLYAIFSGEITVVNSDTGEAIYSVSRGSTLGEEALLPPLRFCSATTPLRTHAVVSSPDGCEVFELGRRAFKEFLQRPYCVALRDFCSVFCVFPFAGCFPEHYWHSLLNCTTEREAVGGDLIGVRGADCKCVSLILDGRIGAYVRGRAADSGGKEQDSDEETSVASFTVGDIVGGWEVMGGRPSNVAYVCVCRARMLCVPAKSFAGLFRPAMPYLRLMWSEQRYKRVMVVSAAEG</sequence>
<evidence type="ECO:0000256" key="1">
    <source>
        <dbReference type="SAM" id="MobiDB-lite"/>
    </source>
</evidence>
<name>E9B1J9_LEIMU</name>
<dbReference type="GO" id="GO:0030552">
    <property type="term" value="F:cAMP binding"/>
    <property type="evidence" value="ECO:0007669"/>
    <property type="project" value="TreeGrafter"/>
</dbReference>
<reference evidence="3 4" key="1">
    <citation type="journal article" date="2011" name="Genome Res.">
        <title>Chromosome and gene copy number variation allow major structural change between species and strains of Leishmania.</title>
        <authorList>
            <person name="Rogers M.B."/>
            <person name="Hilley J.D."/>
            <person name="Dickens N.J."/>
            <person name="Wilkes J."/>
            <person name="Bates P.A."/>
            <person name="Depledge D.P."/>
            <person name="Harris D."/>
            <person name="Her Y."/>
            <person name="Herzyk P."/>
            <person name="Imamura H."/>
            <person name="Otto T.D."/>
            <person name="Sanders M."/>
            <person name="Seeger K."/>
            <person name="Dujardin J.C."/>
            <person name="Berriman M."/>
            <person name="Smith D.F."/>
            <person name="Hertz-Fowler C."/>
            <person name="Mottram J.C."/>
        </authorList>
    </citation>
    <scope>NUCLEOTIDE SEQUENCE [LARGE SCALE GENOMIC DNA]</scope>
    <source>
        <strain evidence="3 4">MHOM/GT/2001/U1103</strain>
    </source>
</reference>
<dbReference type="GO" id="GO:0034236">
    <property type="term" value="F:protein kinase A catalytic subunit binding"/>
    <property type="evidence" value="ECO:0007669"/>
    <property type="project" value="TreeGrafter"/>
</dbReference>
<protein>
    <recommendedName>
        <fullName evidence="2">Cyclic nucleotide-binding domain-containing protein</fullName>
    </recommendedName>
</protein>
<dbReference type="InterPro" id="IPR050503">
    <property type="entry name" value="cAMP-dep_PK_reg_su-like"/>
</dbReference>
<dbReference type="GO" id="GO:0005829">
    <property type="term" value="C:cytosol"/>
    <property type="evidence" value="ECO:0007669"/>
    <property type="project" value="TreeGrafter"/>
</dbReference>
<dbReference type="PhylomeDB" id="E9B1J9"/>
<dbReference type="VEuPathDB" id="TriTrypDB:LmxM.30.0490"/>
<proteinExistence type="predicted"/>
<dbReference type="GeneID" id="13451783"/>
<evidence type="ECO:0000313" key="4">
    <source>
        <dbReference type="Proteomes" id="UP000007259"/>
    </source>
</evidence>
<dbReference type="EMBL" id="FR799583">
    <property type="protein sequence ID" value="CBZ29105.1"/>
    <property type="molecule type" value="Genomic_DNA"/>
</dbReference>
<dbReference type="GO" id="GO:0004862">
    <property type="term" value="F:cAMP-dependent protein kinase inhibitor activity"/>
    <property type="evidence" value="ECO:0007669"/>
    <property type="project" value="TreeGrafter"/>
</dbReference>
<feature type="region of interest" description="Disordered" evidence="1">
    <location>
        <begin position="554"/>
        <end position="577"/>
    </location>
</feature>
<organism evidence="3 4">
    <name type="scientific">Leishmania mexicana (strain MHOM/GT/2001/U1103)</name>
    <dbReference type="NCBI Taxonomy" id="929439"/>
    <lineage>
        <taxon>Eukaryota</taxon>
        <taxon>Discoba</taxon>
        <taxon>Euglenozoa</taxon>
        <taxon>Kinetoplastea</taxon>
        <taxon>Metakinetoplastina</taxon>
        <taxon>Trypanosomatida</taxon>
        <taxon>Trypanosomatidae</taxon>
        <taxon>Leishmaniinae</taxon>
        <taxon>Leishmania</taxon>
    </lineage>
</organism>
<keyword evidence="4" id="KW-1185">Reference proteome</keyword>
<evidence type="ECO:0000313" key="3">
    <source>
        <dbReference type="EMBL" id="CBZ29105.1"/>
    </source>
</evidence>
<dbReference type="SUPFAM" id="SSF51206">
    <property type="entry name" value="cAMP-binding domain-like"/>
    <property type="match status" value="4"/>
</dbReference>
<accession>E9B1J9</accession>
<feature type="domain" description="Cyclic nucleotide-binding" evidence="2">
    <location>
        <begin position="585"/>
        <end position="657"/>
    </location>
</feature>
<feature type="domain" description="Cyclic nucleotide-binding" evidence="2">
    <location>
        <begin position="158"/>
        <end position="281"/>
    </location>
</feature>
<dbReference type="GO" id="GO:0005952">
    <property type="term" value="C:cAMP-dependent protein kinase complex"/>
    <property type="evidence" value="ECO:0007669"/>
    <property type="project" value="InterPro"/>
</dbReference>
<dbReference type="PANTHER" id="PTHR11635">
    <property type="entry name" value="CAMP-DEPENDENT PROTEIN KINASE REGULATORY CHAIN"/>
    <property type="match status" value="1"/>
</dbReference>
<dbReference type="Gene3D" id="2.60.120.10">
    <property type="entry name" value="Jelly Rolls"/>
    <property type="match status" value="4"/>
</dbReference>
<dbReference type="InterPro" id="IPR014710">
    <property type="entry name" value="RmlC-like_jellyroll"/>
</dbReference>
<dbReference type="RefSeq" id="XP_003877570.1">
    <property type="nucleotide sequence ID" value="XM_003877521.1"/>
</dbReference>
<dbReference type="InterPro" id="IPR000595">
    <property type="entry name" value="cNMP-bd_dom"/>
</dbReference>
<dbReference type="PANTHER" id="PTHR11635:SF152">
    <property type="entry name" value="CAMP-DEPENDENT PROTEIN KINASE TYPE I REGULATORY SUBUNIT-RELATED"/>
    <property type="match status" value="1"/>
</dbReference>
<feature type="domain" description="Cyclic nucleotide-binding" evidence="2">
    <location>
        <begin position="284"/>
        <end position="364"/>
    </location>
</feature>
<dbReference type="PROSITE" id="PS50042">
    <property type="entry name" value="CNMP_BINDING_3"/>
    <property type="match status" value="3"/>
</dbReference>
<dbReference type="AlphaFoldDB" id="E9B1J9"/>
<dbReference type="CDD" id="cd00038">
    <property type="entry name" value="CAP_ED"/>
    <property type="match status" value="1"/>
</dbReference>
<dbReference type="OrthoDB" id="260642at2759"/>